<dbReference type="InterPro" id="IPR005828">
    <property type="entry name" value="MFS_sugar_transport-like"/>
</dbReference>
<keyword evidence="3 6" id="KW-1133">Transmembrane helix</keyword>
<dbReference type="OrthoDB" id="2261376at2759"/>
<feature type="transmembrane region" description="Helical" evidence="6">
    <location>
        <begin position="507"/>
        <end position="527"/>
    </location>
</feature>
<feature type="transmembrane region" description="Helical" evidence="6">
    <location>
        <begin position="597"/>
        <end position="616"/>
    </location>
</feature>
<feature type="domain" description="Major facilitator superfamily (MFS) profile" evidence="7">
    <location>
        <begin position="201"/>
        <end position="621"/>
    </location>
</feature>
<dbReference type="PROSITE" id="PS50850">
    <property type="entry name" value="MFS"/>
    <property type="match status" value="1"/>
</dbReference>
<evidence type="ECO:0000313" key="8">
    <source>
        <dbReference type="EMBL" id="KZC09576.1"/>
    </source>
</evidence>
<evidence type="ECO:0000259" key="7">
    <source>
        <dbReference type="PROSITE" id="PS50850"/>
    </source>
</evidence>
<keyword evidence="4 6" id="KW-0472">Membrane</keyword>
<feature type="transmembrane region" description="Helical" evidence="6">
    <location>
        <begin position="356"/>
        <end position="375"/>
    </location>
</feature>
<keyword evidence="2 6" id="KW-0812">Transmembrane</keyword>
<dbReference type="Gene3D" id="1.20.1250.20">
    <property type="entry name" value="MFS general substrate transporter like domains"/>
    <property type="match status" value="1"/>
</dbReference>
<dbReference type="PROSITE" id="PS00216">
    <property type="entry name" value="SUGAR_TRANSPORT_1"/>
    <property type="match status" value="1"/>
</dbReference>
<evidence type="ECO:0000256" key="6">
    <source>
        <dbReference type="SAM" id="Phobius"/>
    </source>
</evidence>
<dbReference type="Pfam" id="PF00083">
    <property type="entry name" value="Sugar_tr"/>
    <property type="match status" value="1"/>
</dbReference>
<dbReference type="InterPro" id="IPR036259">
    <property type="entry name" value="MFS_trans_sf"/>
</dbReference>
<dbReference type="AlphaFoldDB" id="A0A154PCE9"/>
<dbReference type="Proteomes" id="UP000076502">
    <property type="component" value="Unassembled WGS sequence"/>
</dbReference>
<evidence type="ECO:0000313" key="9">
    <source>
        <dbReference type="Proteomes" id="UP000076502"/>
    </source>
</evidence>
<reference evidence="8 9" key="1">
    <citation type="submission" date="2015-07" db="EMBL/GenBank/DDBJ databases">
        <title>The genome of Dufourea novaeangliae.</title>
        <authorList>
            <person name="Pan H."/>
            <person name="Kapheim K."/>
        </authorList>
    </citation>
    <scope>NUCLEOTIDE SEQUENCE [LARGE SCALE GENOMIC DNA]</scope>
    <source>
        <strain evidence="8">0120121106</strain>
        <tissue evidence="8">Whole body</tissue>
    </source>
</reference>
<feature type="transmembrane region" description="Helical" evidence="6">
    <location>
        <begin position="123"/>
        <end position="148"/>
    </location>
</feature>
<keyword evidence="9" id="KW-1185">Reference proteome</keyword>
<dbReference type="EMBL" id="KQ434870">
    <property type="protein sequence ID" value="KZC09576.1"/>
    <property type="molecule type" value="Genomic_DNA"/>
</dbReference>
<evidence type="ECO:0000256" key="2">
    <source>
        <dbReference type="ARBA" id="ARBA00022692"/>
    </source>
</evidence>
<feature type="transmembrane region" description="Helical" evidence="6">
    <location>
        <begin position="533"/>
        <end position="556"/>
    </location>
</feature>
<dbReference type="InterPro" id="IPR020846">
    <property type="entry name" value="MFS_dom"/>
</dbReference>
<feature type="compositionally biased region" description="Polar residues" evidence="5">
    <location>
        <begin position="86"/>
        <end position="99"/>
    </location>
</feature>
<dbReference type="GO" id="GO:0022857">
    <property type="term" value="F:transmembrane transporter activity"/>
    <property type="evidence" value="ECO:0007669"/>
    <property type="project" value="InterPro"/>
</dbReference>
<evidence type="ECO:0000256" key="1">
    <source>
        <dbReference type="ARBA" id="ARBA00004141"/>
    </source>
</evidence>
<dbReference type="PANTHER" id="PTHR24064">
    <property type="entry name" value="SOLUTE CARRIER FAMILY 22 MEMBER"/>
    <property type="match status" value="1"/>
</dbReference>
<feature type="transmembrane region" description="Helical" evidence="6">
    <location>
        <begin position="295"/>
        <end position="316"/>
    </location>
</feature>
<feature type="transmembrane region" description="Helical" evidence="6">
    <location>
        <begin position="479"/>
        <end position="500"/>
    </location>
</feature>
<feature type="transmembrane region" description="Helical" evidence="6">
    <location>
        <begin position="328"/>
        <end position="350"/>
    </location>
</feature>
<organism evidence="8 9">
    <name type="scientific">Dufourea novaeangliae</name>
    <name type="common">Sweat bee</name>
    <dbReference type="NCBI Taxonomy" id="178035"/>
    <lineage>
        <taxon>Eukaryota</taxon>
        <taxon>Metazoa</taxon>
        <taxon>Ecdysozoa</taxon>
        <taxon>Arthropoda</taxon>
        <taxon>Hexapoda</taxon>
        <taxon>Insecta</taxon>
        <taxon>Pterygota</taxon>
        <taxon>Neoptera</taxon>
        <taxon>Endopterygota</taxon>
        <taxon>Hymenoptera</taxon>
        <taxon>Apocrita</taxon>
        <taxon>Aculeata</taxon>
        <taxon>Apoidea</taxon>
        <taxon>Anthophila</taxon>
        <taxon>Halictidae</taxon>
        <taxon>Rophitinae</taxon>
        <taxon>Dufourea</taxon>
    </lineage>
</organism>
<proteinExistence type="predicted"/>
<protein>
    <submittedName>
        <fullName evidence="8">Solute carrier family 22 member 21</fullName>
    </submittedName>
</protein>
<feature type="transmembrane region" description="Helical" evidence="6">
    <location>
        <begin position="447"/>
        <end position="467"/>
    </location>
</feature>
<feature type="transmembrane region" description="Helical" evidence="6">
    <location>
        <begin position="271"/>
        <end position="289"/>
    </location>
</feature>
<dbReference type="InterPro" id="IPR005829">
    <property type="entry name" value="Sugar_transporter_CS"/>
</dbReference>
<dbReference type="CDD" id="cd17317">
    <property type="entry name" value="MFS_SLC22"/>
    <property type="match status" value="1"/>
</dbReference>
<comment type="subcellular location">
    <subcellularLocation>
        <location evidence="1">Membrane</location>
        <topology evidence="1">Multi-pass membrane protein</topology>
    </subcellularLocation>
</comment>
<dbReference type="STRING" id="178035.A0A154PCE9"/>
<gene>
    <name evidence="8" type="ORF">WN55_00248</name>
</gene>
<dbReference type="SUPFAM" id="SSF103473">
    <property type="entry name" value="MFS general substrate transporter"/>
    <property type="match status" value="1"/>
</dbReference>
<evidence type="ECO:0000256" key="5">
    <source>
        <dbReference type="SAM" id="MobiDB-lite"/>
    </source>
</evidence>
<evidence type="ECO:0000256" key="3">
    <source>
        <dbReference type="ARBA" id="ARBA00022989"/>
    </source>
</evidence>
<name>A0A154PCE9_DUFNO</name>
<sequence length="648" mass="73086">MNDIHLSLVHLPALKDYFFKQFQLILNPPDELFFNYLKYYINVRIPVKCFKSVDFRTCDLYKSFERIFLDHLRQDLTSDEEDSMRLFSSQSEENNQSTPKTKDDDREEKCGRGGKQEVDRFGYYQMIMFSIISLPLFLSAGFTLAYVFTAGEVKYRCLVPECEDPADTRFDVPWAVDSVPDVTEMSKCTRYLVRNSTNDGECTNRSFSNVTRGCDSWIYDPSENTILSEWDLTCDTNRWKLTLVGTINNVGQFVGLIFAGYVSDRYGRRTILTLTTFLSGISGLIHSFSVNYWMFLAFEFIDATVGAGIYSAGFILGMEMAGVKGRVLASTIASCLFAVGEMLLGLIAMWTRSWRLILRFVYGPALLAILMPFLIPESVRWLLANGKHDKVEKIYRKMARLNGLQISEEAIGAFKDLNMVKSEKTEQAAVTEKKSPIMQILNSSVMMTRLVACSFCWLTNTFVYYGLSLNSVAFAGDKYLNFILVAVVEIPAYFMTWFMTDYVGRKATLSSSFMLSGVFCLAIQFVPSGSWTFVPLILYMAGKWCITMSFSTVYIYTAELFPTNMRHSLLGICSMTGRMGSILSPQTPLLAQIMPELPLILFGCMALSAGILSLVFPETLGTALPDTVTEAENIGKSRPKLDVQDSPS</sequence>
<evidence type="ECO:0000256" key="4">
    <source>
        <dbReference type="ARBA" id="ARBA00023136"/>
    </source>
</evidence>
<dbReference type="GO" id="GO:0016020">
    <property type="term" value="C:membrane"/>
    <property type="evidence" value="ECO:0007669"/>
    <property type="project" value="UniProtKB-SubCell"/>
</dbReference>
<feature type="compositionally biased region" description="Basic and acidic residues" evidence="5">
    <location>
        <begin position="100"/>
        <end position="113"/>
    </location>
</feature>
<accession>A0A154PCE9</accession>
<feature type="region of interest" description="Disordered" evidence="5">
    <location>
        <begin position="83"/>
        <end position="113"/>
    </location>
</feature>